<evidence type="ECO:0000256" key="2">
    <source>
        <dbReference type="SAM" id="Phobius"/>
    </source>
</evidence>
<comment type="caution">
    <text evidence="3">The sequence shown here is derived from an EMBL/GenBank/DDBJ whole genome shotgun (WGS) entry which is preliminary data.</text>
</comment>
<feature type="transmembrane region" description="Helical" evidence="2">
    <location>
        <begin position="12"/>
        <end position="33"/>
    </location>
</feature>
<feature type="compositionally biased region" description="Pro residues" evidence="1">
    <location>
        <begin position="54"/>
        <end position="63"/>
    </location>
</feature>
<accession>A0ABT6JFE2</accession>
<keyword evidence="2" id="KW-0472">Membrane</keyword>
<evidence type="ECO:0000256" key="1">
    <source>
        <dbReference type="SAM" id="MobiDB-lite"/>
    </source>
</evidence>
<keyword evidence="4" id="KW-1185">Reference proteome</keyword>
<evidence type="ECO:0000313" key="4">
    <source>
        <dbReference type="Proteomes" id="UP001156831"/>
    </source>
</evidence>
<sequence length="189" mass="18519">MREGGIRDDVAPWSFFLPVTLAVIVGGVAAGLIGRGIDAVFGPGEAPRPVVAAPAPPSDPVQPAPQDMGQADTGGPAGTSAGPVTVPGADGDAVRSGPGVPPVAGDVSPNSDIAAIQNGTSAPPESAAVFASTPDPAVPVLPGAIVARRDGAPEACINGTIATRDANGWQQRLENDAPVACTEQSTAPP</sequence>
<protein>
    <submittedName>
        <fullName evidence="3">Uncharacterized protein</fullName>
    </submittedName>
</protein>
<dbReference type="EMBL" id="JARXRN010000016">
    <property type="protein sequence ID" value="MDH5829405.1"/>
    <property type="molecule type" value="Genomic_DNA"/>
</dbReference>
<dbReference type="RefSeq" id="WP_280599543.1">
    <property type="nucleotide sequence ID" value="NZ_JARXRN010000016.1"/>
</dbReference>
<organism evidence="3 4">
    <name type="scientific">Luteimonas rhizosphaericola</name>
    <dbReference type="NCBI Taxonomy" id="3042024"/>
    <lineage>
        <taxon>Bacteria</taxon>
        <taxon>Pseudomonadati</taxon>
        <taxon>Pseudomonadota</taxon>
        <taxon>Gammaproteobacteria</taxon>
        <taxon>Lysobacterales</taxon>
        <taxon>Lysobacteraceae</taxon>
        <taxon>Luteimonas</taxon>
    </lineage>
</organism>
<gene>
    <name evidence="3" type="ORF">QFW80_02575</name>
</gene>
<feature type="region of interest" description="Disordered" evidence="1">
    <location>
        <begin position="48"/>
        <end position="126"/>
    </location>
</feature>
<keyword evidence="2" id="KW-0812">Transmembrane</keyword>
<reference evidence="3 4" key="1">
    <citation type="submission" date="2023-04" db="EMBL/GenBank/DDBJ databases">
        <title>Luteimonas sp. M1R5S18.</title>
        <authorList>
            <person name="Sun J.-Q."/>
        </authorList>
    </citation>
    <scope>NUCLEOTIDE SEQUENCE [LARGE SCALE GENOMIC DNA]</scope>
    <source>
        <strain evidence="3 4">M1R5S18</strain>
    </source>
</reference>
<keyword evidence="2" id="KW-1133">Transmembrane helix</keyword>
<dbReference type="Proteomes" id="UP001156831">
    <property type="component" value="Unassembled WGS sequence"/>
</dbReference>
<proteinExistence type="predicted"/>
<evidence type="ECO:0000313" key="3">
    <source>
        <dbReference type="EMBL" id="MDH5829405.1"/>
    </source>
</evidence>
<name>A0ABT6JFE2_9GAMM</name>